<evidence type="ECO:0000313" key="2">
    <source>
        <dbReference type="EMBL" id="AEG93165.1"/>
    </source>
</evidence>
<reference evidence="2 3" key="2">
    <citation type="journal article" date="2011" name="PLoS ONE">
        <title>The Cyst-Dividing Bacterium Ramlibacter tataouinensis TTB310 Genome Reveals a Well-Stocked Toolbox for Adaptation to a Desert Environment.</title>
        <authorList>
            <person name="De Luca G."/>
            <person name="Barakat M."/>
            <person name="Ortet P."/>
            <person name="Fochesato S."/>
            <person name="Jourlin-Castelli C."/>
            <person name="Ansaldi M."/>
            <person name="Py B."/>
            <person name="Fichant G."/>
            <person name="Coutinho P.M."/>
            <person name="Voulhoux R."/>
            <person name="Bastien O."/>
            <person name="Marechal E."/>
            <person name="Henrissat B."/>
            <person name="Quentin Y."/>
            <person name="Noirot P."/>
            <person name="Filloux A."/>
            <person name="Mejean V."/>
            <person name="Dubow M.S."/>
            <person name="Barras F."/>
            <person name="Barbe V."/>
            <person name="Weissenbach J."/>
            <person name="Mihalcescu I."/>
            <person name="Vermeglio A."/>
            <person name="Achouak W."/>
            <person name="Heulin T."/>
        </authorList>
    </citation>
    <scope>NUCLEOTIDE SEQUENCE [LARGE SCALE GENOMIC DNA]</scope>
    <source>
        <strain evidence="3">ATCC BAA-407 / DSM 14655 / LMG 21543 / TTB310</strain>
    </source>
</reference>
<dbReference type="OrthoDB" id="8913440at2"/>
<keyword evidence="3" id="KW-1185">Reference proteome</keyword>
<organism evidence="2 3">
    <name type="scientific">Ramlibacter tataouinensis (strain ATCC BAA-407 / DSM 14655 / LMG 21543 / TTB310)</name>
    <dbReference type="NCBI Taxonomy" id="365046"/>
    <lineage>
        <taxon>Bacteria</taxon>
        <taxon>Pseudomonadati</taxon>
        <taxon>Pseudomonadota</taxon>
        <taxon>Betaproteobacteria</taxon>
        <taxon>Burkholderiales</taxon>
        <taxon>Comamonadaceae</taxon>
        <taxon>Ramlibacter</taxon>
    </lineage>
</organism>
<dbReference type="HOGENOM" id="CLU_2619519_0_0_4"/>
<feature type="region of interest" description="Disordered" evidence="1">
    <location>
        <begin position="1"/>
        <end position="78"/>
    </location>
</feature>
<dbReference type="AlphaFoldDB" id="F5XYI9"/>
<dbReference type="EMBL" id="CP000245">
    <property type="protein sequence ID" value="AEG93165.1"/>
    <property type="molecule type" value="Genomic_DNA"/>
</dbReference>
<name>F5XYI9_RAMTT</name>
<reference evidence="3" key="1">
    <citation type="submission" date="2006-01" db="EMBL/GenBank/DDBJ databases">
        <title>Genome of the cyst-dividing bacterium Ramlibacter tataouinensis.</title>
        <authorList>
            <person name="Barakat M."/>
            <person name="Ortet P."/>
            <person name="De Luca G."/>
            <person name="Jourlin-Castelli C."/>
            <person name="Ansaldi M."/>
            <person name="Py B."/>
            <person name="Fichant G."/>
            <person name="Coutinho P."/>
            <person name="Voulhoux R."/>
            <person name="Bastien O."/>
            <person name="Roy S."/>
            <person name="Marechal E."/>
            <person name="Henrissat B."/>
            <person name="Quentin Y."/>
            <person name="Noirot P."/>
            <person name="Filloux A."/>
            <person name="Mejean V."/>
            <person name="DuBow M."/>
            <person name="Barras F."/>
            <person name="Heulin T."/>
        </authorList>
    </citation>
    <scope>NUCLEOTIDE SEQUENCE [LARGE SCALE GENOMIC DNA]</scope>
    <source>
        <strain evidence="3">ATCC BAA-407 / DSM 14655 / LMG 21543 / TTB310</strain>
    </source>
</reference>
<proteinExistence type="predicted"/>
<evidence type="ECO:0000313" key="3">
    <source>
        <dbReference type="Proteomes" id="UP000008385"/>
    </source>
</evidence>
<gene>
    <name evidence="2" type="ordered locus">Rta_20720</name>
</gene>
<dbReference type="KEGG" id="rta:Rta_20720"/>
<dbReference type="Proteomes" id="UP000008385">
    <property type="component" value="Chromosome"/>
</dbReference>
<accession>F5XYI9</accession>
<dbReference type="RefSeq" id="WP_013901397.1">
    <property type="nucleotide sequence ID" value="NC_015677.1"/>
</dbReference>
<protein>
    <submittedName>
        <fullName evidence="2">Uncharacterized protein</fullName>
    </submittedName>
</protein>
<evidence type="ECO:0000256" key="1">
    <source>
        <dbReference type="SAM" id="MobiDB-lite"/>
    </source>
</evidence>
<sequence>MNPQDPKPGGRPVAQADVLGEDAVATGAMEGLSGDAGARTPPDRGQAARGDEEGEARPGKDENQAGFLKSDSDGPGRG</sequence>
<feature type="compositionally biased region" description="Basic and acidic residues" evidence="1">
    <location>
        <begin position="49"/>
        <end position="63"/>
    </location>
</feature>